<reference evidence="1" key="1">
    <citation type="journal article" date="2021" name="IMA Fungus">
        <title>Genomic characterization of three marine fungi, including Emericellopsis atlantica sp. nov. with signatures of a generalist lifestyle and marine biomass degradation.</title>
        <authorList>
            <person name="Hagestad O.C."/>
            <person name="Hou L."/>
            <person name="Andersen J.H."/>
            <person name="Hansen E.H."/>
            <person name="Altermark B."/>
            <person name="Li C."/>
            <person name="Kuhnert E."/>
            <person name="Cox R.J."/>
            <person name="Crous P.W."/>
            <person name="Spatafora J.W."/>
            <person name="Lail K."/>
            <person name="Amirebrahimi M."/>
            <person name="Lipzen A."/>
            <person name="Pangilinan J."/>
            <person name="Andreopoulos W."/>
            <person name="Hayes R.D."/>
            <person name="Ng V."/>
            <person name="Grigoriev I.V."/>
            <person name="Jackson S.A."/>
            <person name="Sutton T.D.S."/>
            <person name="Dobson A.D.W."/>
            <person name="Rama T."/>
        </authorList>
    </citation>
    <scope>NUCLEOTIDE SEQUENCE</scope>
    <source>
        <strain evidence="1">TRa3180A</strain>
    </source>
</reference>
<dbReference type="AlphaFoldDB" id="A0A9P7Z0C0"/>
<evidence type="ECO:0000313" key="1">
    <source>
        <dbReference type="EMBL" id="KAG9243007.1"/>
    </source>
</evidence>
<dbReference type="EMBL" id="MU254014">
    <property type="protein sequence ID" value="KAG9243007.1"/>
    <property type="molecule type" value="Genomic_DNA"/>
</dbReference>
<gene>
    <name evidence="1" type="ORF">BJ878DRAFT_481504</name>
</gene>
<keyword evidence="2" id="KW-1185">Reference proteome</keyword>
<organism evidence="1 2">
    <name type="scientific">Calycina marina</name>
    <dbReference type="NCBI Taxonomy" id="1763456"/>
    <lineage>
        <taxon>Eukaryota</taxon>
        <taxon>Fungi</taxon>
        <taxon>Dikarya</taxon>
        <taxon>Ascomycota</taxon>
        <taxon>Pezizomycotina</taxon>
        <taxon>Leotiomycetes</taxon>
        <taxon>Helotiales</taxon>
        <taxon>Pezizellaceae</taxon>
        <taxon>Calycina</taxon>
    </lineage>
</organism>
<proteinExistence type="predicted"/>
<accession>A0A9P7Z0C0</accession>
<comment type="caution">
    <text evidence="1">The sequence shown here is derived from an EMBL/GenBank/DDBJ whole genome shotgun (WGS) entry which is preliminary data.</text>
</comment>
<protein>
    <submittedName>
        <fullName evidence="1">Uncharacterized protein</fullName>
    </submittedName>
</protein>
<evidence type="ECO:0000313" key="2">
    <source>
        <dbReference type="Proteomes" id="UP000887226"/>
    </source>
</evidence>
<sequence>MYDLTSRLFHLARKKSVSPDTWCELPSLRQIFWLSLNVYETSAAFEKLVLPGCEHMVQNPSTEIPRSASSQQLPPVPMGPWRLLWTYGIMDRHMRSGICCKQRHTSECSKQRYSLFGMAKVPETRLHLLNNLAHSRALYVTHMMKLRMKVERRISIAGIQIVFLSTDAYMTTRMQAALQYCLKLIKISSIESGVEFLLSQAGSSHVGRKSRLIHFGLYSKTVINCGLCLSELSLFQTYEDMAYGPVRMGQGCSSS</sequence>
<dbReference type="Proteomes" id="UP000887226">
    <property type="component" value="Unassembled WGS sequence"/>
</dbReference>
<name>A0A9P7Z0C0_9HELO</name>